<accession>A0ABS8HKQ0</accession>
<protein>
    <recommendedName>
        <fullName evidence="3">RiboL-PSP-HEPN domain-containing protein</fullName>
    </recommendedName>
</protein>
<reference evidence="1 2" key="1">
    <citation type="submission" date="2021-10" db="EMBL/GenBank/DDBJ databases">
        <title>Genome sequencing of Xanthomonas strains from NCPPB.</title>
        <authorList>
            <person name="Hussein R."/>
            <person name="Harrison J."/>
            <person name="Studholme D.J."/>
            <person name="Vicente J."/>
            <person name="Grant M."/>
        </authorList>
    </citation>
    <scope>NUCLEOTIDE SEQUENCE [LARGE SCALE GENOMIC DNA]</scope>
    <source>
        <strain evidence="1 2">NCPPB 101</strain>
    </source>
</reference>
<name>A0ABS8HKQ0_9XANT</name>
<evidence type="ECO:0000313" key="2">
    <source>
        <dbReference type="Proteomes" id="UP001199206"/>
    </source>
</evidence>
<organism evidence="1 2">
    <name type="scientific">Xanthomonas cassavae CFBP 4642</name>
    <dbReference type="NCBI Taxonomy" id="1219375"/>
    <lineage>
        <taxon>Bacteria</taxon>
        <taxon>Pseudomonadati</taxon>
        <taxon>Pseudomonadota</taxon>
        <taxon>Gammaproteobacteria</taxon>
        <taxon>Lysobacterales</taxon>
        <taxon>Lysobacteraceae</taxon>
        <taxon>Xanthomonas</taxon>
    </lineage>
</organism>
<comment type="caution">
    <text evidence="1">The sequence shown here is derived from an EMBL/GenBank/DDBJ whole genome shotgun (WGS) entry which is preliminary data.</text>
</comment>
<dbReference type="Proteomes" id="UP001199206">
    <property type="component" value="Unassembled WGS sequence"/>
</dbReference>
<dbReference type="EMBL" id="JAJGQJ010000159">
    <property type="protein sequence ID" value="MCC4622712.1"/>
    <property type="molecule type" value="Genomic_DNA"/>
</dbReference>
<proteinExistence type="predicted"/>
<dbReference type="RefSeq" id="WP_029220224.1">
    <property type="nucleotide sequence ID" value="NZ_CAWLZN010000001.1"/>
</dbReference>
<keyword evidence="2" id="KW-1185">Reference proteome</keyword>
<evidence type="ECO:0008006" key="3">
    <source>
        <dbReference type="Google" id="ProtNLM"/>
    </source>
</evidence>
<sequence length="212" mass="24015">MPSFPRIDKGEGFIRTHDLLEELQADVGRAYEALGNDRQSQYLRRSVVRAVFSFIEACVETIKVEIRSNIRTGLFNPELTEKEQETLGALHLVGDRRSDKLLPLDANLKRTFRLAAKVWGLTEFKLATGGENFADFLLAKEARNRLTHPKNYYDIQVTDDDMHCHTIAYHWVLGEFSRLFRLRVVDIARSLAPEDGERLLQSTGVGGLPSGA</sequence>
<gene>
    <name evidence="1" type="ORF">LL965_22760</name>
</gene>
<evidence type="ECO:0000313" key="1">
    <source>
        <dbReference type="EMBL" id="MCC4622712.1"/>
    </source>
</evidence>